<feature type="compositionally biased region" description="Low complexity" evidence="2">
    <location>
        <begin position="93"/>
        <end position="102"/>
    </location>
</feature>
<dbReference type="InterPro" id="IPR036869">
    <property type="entry name" value="J_dom_sf"/>
</dbReference>
<dbReference type="SUPFAM" id="SSF46565">
    <property type="entry name" value="Chaperone J-domain"/>
    <property type="match status" value="1"/>
</dbReference>
<dbReference type="Pfam" id="PF00226">
    <property type="entry name" value="DnaJ"/>
    <property type="match status" value="1"/>
</dbReference>
<evidence type="ECO:0000256" key="2">
    <source>
        <dbReference type="SAM" id="MobiDB-lite"/>
    </source>
</evidence>
<gene>
    <name evidence="4" type="primary">cbpA_4</name>
    <name evidence="4" type="ORF">GALL_199430</name>
</gene>
<dbReference type="PROSITE" id="PS00636">
    <property type="entry name" value="DNAJ_1"/>
    <property type="match status" value="1"/>
</dbReference>
<name>A0A1J5RPS1_9ZZZZ</name>
<dbReference type="Pfam" id="PF01556">
    <property type="entry name" value="DnaJ_C"/>
    <property type="match status" value="1"/>
</dbReference>
<dbReference type="InterPro" id="IPR008971">
    <property type="entry name" value="HSP40/DnaJ_pept-bd"/>
</dbReference>
<evidence type="ECO:0000256" key="1">
    <source>
        <dbReference type="ARBA" id="ARBA00023186"/>
    </source>
</evidence>
<dbReference type="PROSITE" id="PS50076">
    <property type="entry name" value="DNAJ_2"/>
    <property type="match status" value="1"/>
</dbReference>
<dbReference type="InterPro" id="IPR002939">
    <property type="entry name" value="DnaJ_C"/>
</dbReference>
<dbReference type="PANTHER" id="PTHR43096">
    <property type="entry name" value="DNAJ HOMOLOG 1, MITOCHONDRIAL-RELATED"/>
    <property type="match status" value="1"/>
</dbReference>
<dbReference type="InterPro" id="IPR018253">
    <property type="entry name" value="DnaJ_domain_CS"/>
</dbReference>
<comment type="caution">
    <text evidence="4">The sequence shown here is derived from an EMBL/GenBank/DDBJ whole genome shotgun (WGS) entry which is preliminary data.</text>
</comment>
<sequence>MGIQFQDYYQTLGVGRTASFDEIKQAFRNLARRYHPDVAANKVSGEAKFKEINEAYEVLGDTAKRRRYDELGANWEDAEATGAGRGAERRSGPRSASGAPDFEFSGTGFSDFFESFFGGGRGRFWTNDSADGRHGDPREGGDVEADLLVTFEEALRGAVRTVTLRRPGENGSEDRTDAYHVRIPAGVREGQRIRLAGKGGRGARGGAAGDLFLRVRLASHPDFGVLAGDLYYDLALAPWEAVLGVSVTIPALDGPTSLRVPPGTAAGCRLRLRGMGLPRSDGVRGDLYATVRIHTPVSVSADERSLWEQLARISPFKPRISP</sequence>
<protein>
    <submittedName>
        <fullName evidence="4">Curved DNA-binding protein</fullName>
    </submittedName>
</protein>
<dbReference type="GO" id="GO:0042026">
    <property type="term" value="P:protein refolding"/>
    <property type="evidence" value="ECO:0007669"/>
    <property type="project" value="TreeGrafter"/>
</dbReference>
<dbReference type="PANTHER" id="PTHR43096:SF52">
    <property type="entry name" value="DNAJ HOMOLOG 1, MITOCHONDRIAL-RELATED"/>
    <property type="match status" value="1"/>
</dbReference>
<keyword evidence="4" id="KW-0238">DNA-binding</keyword>
<dbReference type="GO" id="GO:0005737">
    <property type="term" value="C:cytoplasm"/>
    <property type="evidence" value="ECO:0007669"/>
    <property type="project" value="TreeGrafter"/>
</dbReference>
<dbReference type="GO" id="GO:0003677">
    <property type="term" value="F:DNA binding"/>
    <property type="evidence" value="ECO:0007669"/>
    <property type="project" value="UniProtKB-KW"/>
</dbReference>
<keyword evidence="1" id="KW-0143">Chaperone</keyword>
<dbReference type="PRINTS" id="PR00625">
    <property type="entry name" value="JDOMAIN"/>
</dbReference>
<accession>A0A1J5RPS1</accession>
<dbReference type="EMBL" id="MLJW01000124">
    <property type="protein sequence ID" value="OIQ98022.1"/>
    <property type="molecule type" value="Genomic_DNA"/>
</dbReference>
<dbReference type="SMART" id="SM00271">
    <property type="entry name" value="DnaJ"/>
    <property type="match status" value="1"/>
</dbReference>
<feature type="region of interest" description="Disordered" evidence="2">
    <location>
        <begin position="79"/>
        <end position="102"/>
    </location>
</feature>
<feature type="domain" description="J" evidence="3">
    <location>
        <begin position="7"/>
        <end position="72"/>
    </location>
</feature>
<reference evidence="4" key="1">
    <citation type="submission" date="2016-10" db="EMBL/GenBank/DDBJ databases">
        <title>Sequence of Gallionella enrichment culture.</title>
        <authorList>
            <person name="Poehlein A."/>
            <person name="Muehling M."/>
            <person name="Daniel R."/>
        </authorList>
    </citation>
    <scope>NUCLEOTIDE SEQUENCE</scope>
</reference>
<evidence type="ECO:0000259" key="3">
    <source>
        <dbReference type="PROSITE" id="PS50076"/>
    </source>
</evidence>
<dbReference type="CDD" id="cd06257">
    <property type="entry name" value="DnaJ"/>
    <property type="match status" value="1"/>
</dbReference>
<dbReference type="Gene3D" id="1.10.287.110">
    <property type="entry name" value="DnaJ domain"/>
    <property type="match status" value="1"/>
</dbReference>
<dbReference type="SUPFAM" id="SSF49493">
    <property type="entry name" value="HSP40/DnaJ peptide-binding domain"/>
    <property type="match status" value="2"/>
</dbReference>
<dbReference type="Gene3D" id="2.60.260.20">
    <property type="entry name" value="Urease metallochaperone UreE, N-terminal domain"/>
    <property type="match status" value="2"/>
</dbReference>
<dbReference type="CDD" id="cd10747">
    <property type="entry name" value="DnaJ_C"/>
    <property type="match status" value="1"/>
</dbReference>
<dbReference type="GO" id="GO:0051082">
    <property type="term" value="F:unfolded protein binding"/>
    <property type="evidence" value="ECO:0007669"/>
    <property type="project" value="InterPro"/>
</dbReference>
<proteinExistence type="predicted"/>
<organism evidence="4">
    <name type="scientific">mine drainage metagenome</name>
    <dbReference type="NCBI Taxonomy" id="410659"/>
    <lineage>
        <taxon>unclassified sequences</taxon>
        <taxon>metagenomes</taxon>
        <taxon>ecological metagenomes</taxon>
    </lineage>
</organism>
<evidence type="ECO:0000313" key="4">
    <source>
        <dbReference type="EMBL" id="OIQ98022.1"/>
    </source>
</evidence>
<dbReference type="AlphaFoldDB" id="A0A1J5RPS1"/>
<dbReference type="InterPro" id="IPR001623">
    <property type="entry name" value="DnaJ_domain"/>
</dbReference>